<feature type="domain" description="N-acetyltransferase" evidence="4">
    <location>
        <begin position="126"/>
        <end position="254"/>
    </location>
</feature>
<dbReference type="RefSeq" id="WP_349428289.1">
    <property type="nucleotide sequence ID" value="NZ_CP151632.1"/>
</dbReference>
<dbReference type="InterPro" id="IPR050680">
    <property type="entry name" value="YpeA/RimI_acetyltransf"/>
</dbReference>
<proteinExistence type="predicted"/>
<dbReference type="InterPro" id="IPR000182">
    <property type="entry name" value="GNAT_dom"/>
</dbReference>
<gene>
    <name evidence="5" type="ORF">MRBLWS13_001390</name>
</gene>
<dbReference type="InterPro" id="IPR013653">
    <property type="entry name" value="GCN5-like_dom"/>
</dbReference>
<dbReference type="Gene3D" id="3.40.630.30">
    <property type="match status" value="1"/>
</dbReference>
<keyword evidence="1" id="KW-0808">Transferase</keyword>
<evidence type="ECO:0000256" key="1">
    <source>
        <dbReference type="ARBA" id="ARBA00022679"/>
    </source>
</evidence>
<sequence>MSDTVLASTDGATASAGDKPGGAVAPHADATVLDNPAWHSLTGPHAGFAEGNDLVRRYPEDVAPFVAVRTWSNPDVWDALRDLVGPGAPVGLSAAERPFPAGWEDLGGGEGVQLVETDALRPRPDAEAVVLGPDDVADMLAIVERNQPGPFRPRTHELGRYVGIRRDGRLVAMAGERLHPQGWTEISAVSTDSAYRRQGLASRLVLDVAFHIQQRGDRALMHAAASNVNAIRAYERLGFALRRRTVFSFGRAPL</sequence>
<dbReference type="CDD" id="cd04301">
    <property type="entry name" value="NAT_SF"/>
    <property type="match status" value="1"/>
</dbReference>
<evidence type="ECO:0000256" key="3">
    <source>
        <dbReference type="SAM" id="MobiDB-lite"/>
    </source>
</evidence>
<dbReference type="AlphaFoldDB" id="A0AAU6SA46"/>
<reference evidence="5" key="1">
    <citation type="submission" date="2024-04" db="EMBL/GenBank/DDBJ databases">
        <authorList>
            <person name="Roder T."/>
            <person name="Oberhansli S."/>
            <person name="Kreuzer M."/>
        </authorList>
    </citation>
    <scope>NUCLEOTIDE SEQUENCE</scope>
    <source>
        <strain evidence="5">LWS13-1.2</strain>
    </source>
</reference>
<evidence type="ECO:0000259" key="4">
    <source>
        <dbReference type="PROSITE" id="PS51186"/>
    </source>
</evidence>
<dbReference type="EMBL" id="CP151632">
    <property type="protein sequence ID" value="WZO33756.1"/>
    <property type="molecule type" value="Genomic_DNA"/>
</dbReference>
<evidence type="ECO:0000313" key="5">
    <source>
        <dbReference type="EMBL" id="WZO33756.1"/>
    </source>
</evidence>
<keyword evidence="2" id="KW-0012">Acyltransferase</keyword>
<name>A0AAU6SA46_9MICO</name>
<protein>
    <submittedName>
        <fullName evidence="5">GNAT family N-acetyltransferase</fullName>
    </submittedName>
</protein>
<evidence type="ECO:0000256" key="2">
    <source>
        <dbReference type="ARBA" id="ARBA00023315"/>
    </source>
</evidence>
<dbReference type="SUPFAM" id="SSF55729">
    <property type="entry name" value="Acyl-CoA N-acyltransferases (Nat)"/>
    <property type="match status" value="1"/>
</dbReference>
<dbReference type="PROSITE" id="PS51186">
    <property type="entry name" value="GNAT"/>
    <property type="match status" value="1"/>
</dbReference>
<dbReference type="GO" id="GO:0016747">
    <property type="term" value="F:acyltransferase activity, transferring groups other than amino-acyl groups"/>
    <property type="evidence" value="ECO:0007669"/>
    <property type="project" value="InterPro"/>
</dbReference>
<dbReference type="InterPro" id="IPR016181">
    <property type="entry name" value="Acyl_CoA_acyltransferase"/>
</dbReference>
<organism evidence="5">
    <name type="scientific">Microbacterium sp. LWS13-1.2</name>
    <dbReference type="NCBI Taxonomy" id="3135264"/>
    <lineage>
        <taxon>Bacteria</taxon>
        <taxon>Bacillati</taxon>
        <taxon>Actinomycetota</taxon>
        <taxon>Actinomycetes</taxon>
        <taxon>Micrococcales</taxon>
        <taxon>Microbacteriaceae</taxon>
        <taxon>Microbacterium</taxon>
    </lineage>
</organism>
<dbReference type="PANTHER" id="PTHR43420:SF3">
    <property type="entry name" value="N-ACETYLTRANSFERASE DOMAIN-CONTAINING PROTEIN"/>
    <property type="match status" value="1"/>
</dbReference>
<dbReference type="Pfam" id="PF08445">
    <property type="entry name" value="FR47"/>
    <property type="match status" value="1"/>
</dbReference>
<dbReference type="PANTHER" id="PTHR43420">
    <property type="entry name" value="ACETYLTRANSFERASE"/>
    <property type="match status" value="1"/>
</dbReference>
<accession>A0AAU6SA46</accession>
<feature type="region of interest" description="Disordered" evidence="3">
    <location>
        <begin position="1"/>
        <end position="27"/>
    </location>
</feature>
<feature type="compositionally biased region" description="Polar residues" evidence="3">
    <location>
        <begin position="1"/>
        <end position="12"/>
    </location>
</feature>